<gene>
    <name evidence="6" type="ORF">C6P46_005093</name>
</gene>
<dbReference type="GO" id="GO:0005524">
    <property type="term" value="F:ATP binding"/>
    <property type="evidence" value="ECO:0007669"/>
    <property type="project" value="UniProtKB-UniRule"/>
</dbReference>
<feature type="compositionally biased region" description="Low complexity" evidence="4">
    <location>
        <begin position="789"/>
        <end position="804"/>
    </location>
</feature>
<feature type="compositionally biased region" description="Low complexity" evidence="4">
    <location>
        <begin position="17"/>
        <end position="51"/>
    </location>
</feature>
<dbReference type="PROSITE" id="PS00108">
    <property type="entry name" value="PROTEIN_KINASE_ST"/>
    <property type="match status" value="1"/>
</dbReference>
<name>A0A9P6VYM3_RHOMI</name>
<feature type="compositionally biased region" description="Basic and acidic residues" evidence="4">
    <location>
        <begin position="638"/>
        <end position="647"/>
    </location>
</feature>
<dbReference type="GO" id="GO:0005737">
    <property type="term" value="C:cytoplasm"/>
    <property type="evidence" value="ECO:0007669"/>
    <property type="project" value="TreeGrafter"/>
</dbReference>
<feature type="region of interest" description="Disordered" evidence="4">
    <location>
        <begin position="1"/>
        <end position="75"/>
    </location>
</feature>
<dbReference type="Pfam" id="PF00069">
    <property type="entry name" value="Pkinase"/>
    <property type="match status" value="1"/>
</dbReference>
<sequence length="1084" mass="116558">MSAALADSSERPRGPRRAASSYQRRASPSLGYSTLTTRSQSLSRLSLDGRLFQQQAAGDSTPSSPGGAITPSARTAGVGVVAGQYDTDAYHAWRRNGKEHALLARARKAGGDAGDFALPTNSARRGKGKAKERAAVAFVVGIPSSSEDGATDSDGASSEPSGPYTEERDGAAGPSMQDIIRFQIHQPVQQVDPRDLDSLLPFGIGDYTYVQQPARPSAPPTPSSSQSSPLPTPLGSGPVTTTTTTQKVVLGRGKFSQVLLARKDGVEYALKHTPLYVHHHLISARLLREPELLSKLSPHPNLIKVFETVRTPGHFYLVEENLQTSVTLEALVESSPGGVLPIDSAWSVLEQLCSVVRSLHEPPVKVCHRDIKPENVLVRVVPPPPSAAPGSPPSLHLRLLDFGLATHFSSSAPQLATCCGSPAYHSPEIWRGLRDRNSNSSKAYWGPEIDVWCVGLTILRCLVPERYPLGIGHTSLQSLADKVVTALLQVKDARIRQVLATFLQLDGYKRMRAFDRFCETLPDRLDRRAEREGRASSRSGATTRRRINAESTRQNNPVKSTSFMPSLLEHRLDLFLDEASSTAAAHDGWPRLSATAVEDPSYQFPPPKMTRAPRISHSTSSKRTVKDEDEEDGDDGEGTPRRPECLSREPSMAPNEAAPPSRGWRPSLSLLDLGNMVDGTCSPALSPVPSFESLSLHHHHHPVFPPPIELVLLNPSNEPIRRAVSYIKYALRSKGILYHVRDSEMMTAASSHHRSSISSSASPSADSQPPSLPPTPLLQPRSARQFTDSPASLTSSPLPFASSSSSSSAEESYTCYLHCVVALPSPSPSTSSSSSESATVTSPPDASSRLRAALKRSSTPVPRLDQLNARNPPPPLARGPRSASTPPPVESARVDNRGRKPSAKKGGGSGGGEQPPALVEALTFFVSIRRRRDHRDAQGRRTVVVTLSDHRAVPFVRDALAMPGDYALTSDSSQDEAQRGRATVAGSQQKKNKVPKSPDDNSGSRDARTRRDGVVDRRDGHRPSALNGNGNGSDGTNGLDLELGQPASAERNAAAVGWGDFTLPGWVERFVGTSTGARREQIGA</sequence>
<feature type="binding site" evidence="3">
    <location>
        <position position="271"/>
    </location>
    <ligand>
        <name>ATP</name>
        <dbReference type="ChEBI" id="CHEBI:30616"/>
    </ligand>
</feature>
<accession>A0A9P6VYM3</accession>
<dbReference type="PROSITE" id="PS00107">
    <property type="entry name" value="PROTEIN_KINASE_ATP"/>
    <property type="match status" value="1"/>
</dbReference>
<feature type="region of interest" description="Disordered" evidence="4">
    <location>
        <begin position="528"/>
        <end position="561"/>
    </location>
</feature>
<keyword evidence="7" id="KW-1185">Reference proteome</keyword>
<dbReference type="SUPFAM" id="SSF56112">
    <property type="entry name" value="Protein kinase-like (PK-like)"/>
    <property type="match status" value="1"/>
</dbReference>
<feature type="compositionally biased region" description="Low complexity" evidence="4">
    <location>
        <begin position="828"/>
        <end position="858"/>
    </location>
</feature>
<dbReference type="Proteomes" id="UP000777482">
    <property type="component" value="Unassembled WGS sequence"/>
</dbReference>
<feature type="region of interest" description="Disordered" evidence="4">
    <location>
        <begin position="210"/>
        <end position="243"/>
    </location>
</feature>
<feature type="compositionally biased region" description="Polar residues" evidence="4">
    <location>
        <begin position="52"/>
        <end position="64"/>
    </location>
</feature>
<proteinExistence type="predicted"/>
<evidence type="ECO:0000313" key="7">
    <source>
        <dbReference type="Proteomes" id="UP000777482"/>
    </source>
</evidence>
<evidence type="ECO:0000256" key="1">
    <source>
        <dbReference type="ARBA" id="ARBA00022741"/>
    </source>
</evidence>
<dbReference type="AlphaFoldDB" id="A0A9P6VYM3"/>
<feature type="compositionally biased region" description="Polar residues" evidence="4">
    <location>
        <begin position="549"/>
        <end position="561"/>
    </location>
</feature>
<dbReference type="InterPro" id="IPR017441">
    <property type="entry name" value="Protein_kinase_ATP_BS"/>
</dbReference>
<feature type="compositionally biased region" description="Low complexity" evidence="4">
    <location>
        <begin position="223"/>
        <end position="243"/>
    </location>
</feature>
<dbReference type="PANTHER" id="PTHR24346">
    <property type="entry name" value="MAP/MICROTUBULE AFFINITY-REGULATING KINASE"/>
    <property type="match status" value="1"/>
</dbReference>
<dbReference type="InterPro" id="IPR011009">
    <property type="entry name" value="Kinase-like_dom_sf"/>
</dbReference>
<evidence type="ECO:0000259" key="5">
    <source>
        <dbReference type="PROSITE" id="PS50011"/>
    </source>
</evidence>
<evidence type="ECO:0000256" key="2">
    <source>
        <dbReference type="ARBA" id="ARBA00022840"/>
    </source>
</evidence>
<organism evidence="6 7">
    <name type="scientific">Rhodotorula mucilaginosa</name>
    <name type="common">Yeast</name>
    <name type="synonym">Rhodotorula rubra</name>
    <dbReference type="NCBI Taxonomy" id="5537"/>
    <lineage>
        <taxon>Eukaryota</taxon>
        <taxon>Fungi</taxon>
        <taxon>Dikarya</taxon>
        <taxon>Basidiomycota</taxon>
        <taxon>Pucciniomycotina</taxon>
        <taxon>Microbotryomycetes</taxon>
        <taxon>Sporidiobolales</taxon>
        <taxon>Sporidiobolaceae</taxon>
        <taxon>Rhodotorula</taxon>
    </lineage>
</organism>
<feature type="region of interest" description="Disordered" evidence="4">
    <location>
        <begin position="967"/>
        <end position="1052"/>
    </location>
</feature>
<feature type="compositionally biased region" description="Low complexity" evidence="4">
    <location>
        <begin position="756"/>
        <end position="769"/>
    </location>
</feature>
<protein>
    <recommendedName>
        <fullName evidence="5">Protein kinase domain-containing protein</fullName>
    </recommendedName>
</protein>
<keyword evidence="1 3" id="KW-0547">Nucleotide-binding</keyword>
<dbReference type="PROSITE" id="PS50011">
    <property type="entry name" value="PROTEIN_KINASE_DOM"/>
    <property type="match status" value="1"/>
</dbReference>
<keyword evidence="2 3" id="KW-0067">ATP-binding</keyword>
<feature type="region of interest" description="Disordered" evidence="4">
    <location>
        <begin position="749"/>
        <end position="804"/>
    </location>
</feature>
<dbReference type="PANTHER" id="PTHR24346:SF75">
    <property type="entry name" value="AURORA KINASE"/>
    <property type="match status" value="1"/>
</dbReference>
<feature type="region of interest" description="Disordered" evidence="4">
    <location>
        <begin position="144"/>
        <end position="173"/>
    </location>
</feature>
<dbReference type="InterPro" id="IPR000719">
    <property type="entry name" value="Prot_kinase_dom"/>
</dbReference>
<evidence type="ECO:0000256" key="3">
    <source>
        <dbReference type="PROSITE-ProRule" id="PRU10141"/>
    </source>
</evidence>
<dbReference type="GO" id="GO:0004674">
    <property type="term" value="F:protein serine/threonine kinase activity"/>
    <property type="evidence" value="ECO:0007669"/>
    <property type="project" value="TreeGrafter"/>
</dbReference>
<dbReference type="OrthoDB" id="5396786at2759"/>
<feature type="region of interest" description="Disordered" evidence="4">
    <location>
        <begin position="598"/>
        <end position="664"/>
    </location>
</feature>
<feature type="domain" description="Protein kinase" evidence="5">
    <location>
        <begin position="244"/>
        <end position="522"/>
    </location>
</feature>
<dbReference type="Gene3D" id="1.10.510.10">
    <property type="entry name" value="Transferase(Phosphotransferase) domain 1"/>
    <property type="match status" value="1"/>
</dbReference>
<dbReference type="SMART" id="SM00220">
    <property type="entry name" value="S_TKc"/>
    <property type="match status" value="1"/>
</dbReference>
<feature type="compositionally biased region" description="Basic and acidic residues" evidence="4">
    <location>
        <begin position="996"/>
        <end position="1022"/>
    </location>
</feature>
<feature type="region of interest" description="Disordered" evidence="4">
    <location>
        <begin position="826"/>
        <end position="916"/>
    </location>
</feature>
<comment type="caution">
    <text evidence="6">The sequence shown here is derived from an EMBL/GenBank/DDBJ whole genome shotgun (WGS) entry which is preliminary data.</text>
</comment>
<evidence type="ECO:0000313" key="6">
    <source>
        <dbReference type="EMBL" id="KAG0659602.1"/>
    </source>
</evidence>
<dbReference type="EMBL" id="PUHQ01000052">
    <property type="protein sequence ID" value="KAG0659602.1"/>
    <property type="molecule type" value="Genomic_DNA"/>
</dbReference>
<evidence type="ECO:0000256" key="4">
    <source>
        <dbReference type="SAM" id="MobiDB-lite"/>
    </source>
</evidence>
<feature type="compositionally biased region" description="Polar residues" evidence="4">
    <location>
        <begin position="144"/>
        <end position="160"/>
    </location>
</feature>
<feature type="compositionally biased region" description="Acidic residues" evidence="4">
    <location>
        <begin position="627"/>
        <end position="637"/>
    </location>
</feature>
<reference evidence="6 7" key="1">
    <citation type="submission" date="2020-11" db="EMBL/GenBank/DDBJ databases">
        <title>Kefir isolates.</title>
        <authorList>
            <person name="Marcisauskas S."/>
            <person name="Kim Y."/>
            <person name="Blasche S."/>
        </authorList>
    </citation>
    <scope>NUCLEOTIDE SEQUENCE [LARGE SCALE GENOMIC DNA]</scope>
    <source>
        <strain evidence="6 7">KR</strain>
    </source>
</reference>
<dbReference type="GO" id="GO:0035556">
    <property type="term" value="P:intracellular signal transduction"/>
    <property type="evidence" value="ECO:0007669"/>
    <property type="project" value="TreeGrafter"/>
</dbReference>
<dbReference type="InterPro" id="IPR008271">
    <property type="entry name" value="Ser/Thr_kinase_AS"/>
</dbReference>